<sequence length="230" mass="24032">MNDTGAVSNASSILDQFRNQTPQSGQGQGTDELGRSEFMDLMLAQMKNQNPLEPQKNGEFIAQLAQFSSLEQMESVSSSVEQLAGEFRSTQALQASAMVGQSVLVPSQSGQLGPDGKMDGVVNVPASTSSLRLTVVDESGAQVRQLDLGSAQAGQTTFEWDGKDGDGNAMPPGAYAIKAEASYPQGTQQLSTMINANVDSVSLGQKGGKGVTLNLAGMGQVALSDVQQIK</sequence>
<dbReference type="Pfam" id="PF13860">
    <property type="entry name" value="FlgD_ig"/>
    <property type="match status" value="1"/>
</dbReference>
<evidence type="ECO:0000313" key="10">
    <source>
        <dbReference type="EMBL" id="PVY75293.1"/>
    </source>
</evidence>
<evidence type="ECO:0000256" key="4">
    <source>
        <dbReference type="ARBA" id="ARBA00024746"/>
    </source>
</evidence>
<feature type="compositionally biased region" description="Polar residues" evidence="6">
    <location>
        <begin position="1"/>
        <end position="25"/>
    </location>
</feature>
<dbReference type="InterPro" id="IPR025963">
    <property type="entry name" value="FLgD_Tudor"/>
</dbReference>
<feature type="domain" description="FlgD Tudor-like" evidence="8">
    <location>
        <begin position="91"/>
        <end position="227"/>
    </location>
</feature>
<comment type="similarity">
    <text evidence="1 5">Belongs to the FlgD family.</text>
</comment>
<dbReference type="OrthoDB" id="9785233at2"/>
<feature type="region of interest" description="Disordered" evidence="6">
    <location>
        <begin position="1"/>
        <end position="32"/>
    </location>
</feature>
<keyword evidence="9" id="KW-0282">Flagellum</keyword>
<comment type="function">
    <text evidence="4 5">Required for flagellar hook formation. May act as a scaffolding protein.</text>
</comment>
<evidence type="ECO:0000313" key="9">
    <source>
        <dbReference type="EMBL" id="PAV26220.1"/>
    </source>
</evidence>
<feature type="domain" description="FlgD/Vpr Ig-like" evidence="7">
    <location>
        <begin position="116"/>
        <end position="182"/>
    </location>
</feature>
<reference evidence="9 11" key="1">
    <citation type="submission" date="2017-07" db="EMBL/GenBank/DDBJ databases">
        <title>Tamlnaduibacter salinus (Mi-7) genome sequencing.</title>
        <authorList>
            <person name="Verma A."/>
            <person name="Krishnamurthi S."/>
        </authorList>
    </citation>
    <scope>NUCLEOTIDE SEQUENCE [LARGE SCALE GENOMIC DNA]</scope>
    <source>
        <strain evidence="9 11">Mi-7</strain>
    </source>
</reference>
<comment type="caution">
    <text evidence="9">The sequence shown here is derived from an EMBL/GenBank/DDBJ whole genome shotgun (WGS) entry which is preliminary data.</text>
</comment>
<evidence type="ECO:0000313" key="12">
    <source>
        <dbReference type="Proteomes" id="UP000245887"/>
    </source>
</evidence>
<dbReference type="AlphaFoldDB" id="A0A2A2I519"/>
<evidence type="ECO:0000256" key="3">
    <source>
        <dbReference type="ARBA" id="ARBA00022795"/>
    </source>
</evidence>
<evidence type="ECO:0000256" key="5">
    <source>
        <dbReference type="RuleBase" id="RU362076"/>
    </source>
</evidence>
<dbReference type="Pfam" id="PF03963">
    <property type="entry name" value="FlgD"/>
    <property type="match status" value="1"/>
</dbReference>
<keyword evidence="3 5" id="KW-1005">Bacterial flagellum biogenesis</keyword>
<dbReference type="GO" id="GO:0044781">
    <property type="term" value="P:bacterial-type flagellum organization"/>
    <property type="evidence" value="ECO:0007669"/>
    <property type="project" value="UniProtKB-UniRule"/>
</dbReference>
<keyword evidence="9" id="KW-0969">Cilium</keyword>
<dbReference type="RefSeq" id="WP_095610712.1">
    <property type="nucleotide sequence ID" value="NZ_NMPM01000033.1"/>
</dbReference>
<evidence type="ECO:0000259" key="7">
    <source>
        <dbReference type="Pfam" id="PF13860"/>
    </source>
</evidence>
<proteinExistence type="inferred from homology"/>
<dbReference type="InterPro" id="IPR005648">
    <property type="entry name" value="FlgD"/>
</dbReference>
<dbReference type="EMBL" id="QEKQ01000007">
    <property type="protein sequence ID" value="PVY75293.1"/>
    <property type="molecule type" value="Genomic_DNA"/>
</dbReference>
<organism evidence="9 11">
    <name type="scientific">Tamilnaduibacter salinus</name>
    <dbReference type="NCBI Taxonomy" id="1484056"/>
    <lineage>
        <taxon>Bacteria</taxon>
        <taxon>Pseudomonadati</taxon>
        <taxon>Pseudomonadota</taxon>
        <taxon>Gammaproteobacteria</taxon>
        <taxon>Pseudomonadales</taxon>
        <taxon>Marinobacteraceae</taxon>
        <taxon>Tamilnaduibacter</taxon>
    </lineage>
</organism>
<reference evidence="10 12" key="2">
    <citation type="submission" date="2018-04" db="EMBL/GenBank/DDBJ databases">
        <title>Genomic Encyclopedia of Type Strains, Phase IV (KMG-IV): sequencing the most valuable type-strain genomes for metagenomic binning, comparative biology and taxonomic classification.</title>
        <authorList>
            <person name="Goeker M."/>
        </authorList>
    </citation>
    <scope>NUCLEOTIDE SEQUENCE [LARGE SCALE GENOMIC DNA]</scope>
    <source>
        <strain evidence="10 12">DSM 28688</strain>
    </source>
</reference>
<dbReference type="EMBL" id="NMPM01000033">
    <property type="protein sequence ID" value="PAV26220.1"/>
    <property type="molecule type" value="Genomic_DNA"/>
</dbReference>
<evidence type="ECO:0000256" key="6">
    <source>
        <dbReference type="SAM" id="MobiDB-lite"/>
    </source>
</evidence>
<dbReference type="Proteomes" id="UP000218332">
    <property type="component" value="Unassembled WGS sequence"/>
</dbReference>
<keyword evidence="9" id="KW-0966">Cell projection</keyword>
<name>A0A2A2I519_9GAMM</name>
<dbReference type="Pfam" id="PF13861">
    <property type="entry name" value="FLgD_tudor"/>
    <property type="match status" value="1"/>
</dbReference>
<evidence type="ECO:0000259" key="8">
    <source>
        <dbReference type="Pfam" id="PF13861"/>
    </source>
</evidence>
<gene>
    <name evidence="10" type="ORF">C8D92_10710</name>
    <name evidence="9" type="ORF">CF392_06815</name>
</gene>
<dbReference type="Gene3D" id="2.30.30.910">
    <property type="match status" value="1"/>
</dbReference>
<dbReference type="InterPro" id="IPR025965">
    <property type="entry name" value="FlgD/Vpr_Ig-like"/>
</dbReference>
<keyword evidence="11" id="KW-1185">Reference proteome</keyword>
<evidence type="ECO:0000313" key="11">
    <source>
        <dbReference type="Proteomes" id="UP000218332"/>
    </source>
</evidence>
<dbReference type="Gene3D" id="2.60.40.4070">
    <property type="match status" value="1"/>
</dbReference>
<evidence type="ECO:0000256" key="1">
    <source>
        <dbReference type="ARBA" id="ARBA00010577"/>
    </source>
</evidence>
<dbReference type="Proteomes" id="UP000245887">
    <property type="component" value="Unassembled WGS sequence"/>
</dbReference>
<accession>A0A2A2I519</accession>
<protein>
    <recommendedName>
        <fullName evidence="2 5">Basal-body rod modification protein FlgD</fullName>
    </recommendedName>
</protein>
<evidence type="ECO:0000256" key="2">
    <source>
        <dbReference type="ARBA" id="ARBA00016013"/>
    </source>
</evidence>